<accession>A0A9P6M1Q3</accession>
<dbReference type="OrthoDB" id="446113at2759"/>
<proteinExistence type="predicted"/>
<dbReference type="Pfam" id="PF00076">
    <property type="entry name" value="RRM_1"/>
    <property type="match status" value="1"/>
</dbReference>
<protein>
    <recommendedName>
        <fullName evidence="4">RRM domain-containing protein</fullName>
    </recommendedName>
</protein>
<organism evidence="5 6">
    <name type="scientific">Modicella reniformis</name>
    <dbReference type="NCBI Taxonomy" id="1440133"/>
    <lineage>
        <taxon>Eukaryota</taxon>
        <taxon>Fungi</taxon>
        <taxon>Fungi incertae sedis</taxon>
        <taxon>Mucoromycota</taxon>
        <taxon>Mortierellomycotina</taxon>
        <taxon>Mortierellomycetes</taxon>
        <taxon>Mortierellales</taxon>
        <taxon>Mortierellaceae</taxon>
        <taxon>Modicella</taxon>
    </lineage>
</organism>
<feature type="region of interest" description="Disordered" evidence="3">
    <location>
        <begin position="43"/>
        <end position="193"/>
    </location>
</feature>
<gene>
    <name evidence="5" type="ORF">BGZ65_006715</name>
</gene>
<sequence length="482" mass="52336">MEVKLQEKFALLQQMKRDKELKDAKAKENQPIDIFALAGVSLPTAGGGVRSDQQGMRKRPQVERLSSLNQGPMATRGVNRRLSQSSTVTSPGAENERVDDTVASPTTEKKLKRSSMAARRGSQMSDYTNGSGRGRQLSISSVASSDSTPSHTLVESPITAMPPTPISPPGNEGSAKQNHSSSGNPEELSIQRKRDMIHNVRCRAGSIDENGEAVLDVYGRSVLRSRRQSSDEGSDYTESKGRERNRDFERDRRADIKDHGTETDLYVAASRYLDIAFYPTKIYVGNLPDSVSLTSLRVAFKPFGDIEDMNLVEGKDFGFVTYKEATAARSALEKMNGTLLEGATIRVNRAKIPERNRHGFAGVAWMDEDGELARMEEEQHKQAAAIAGTVLSSGSCGSDSNPPLPPSGDPLPGSPADMDLSFETHPPLCVSTSRPIHQLPVRPRSPKLPPKPAAAYPPVGTDPRAVIAARGGGRQILSYNDL</sequence>
<reference evidence="5" key="1">
    <citation type="journal article" date="2020" name="Fungal Divers.">
        <title>Resolving the Mortierellaceae phylogeny through synthesis of multi-gene phylogenetics and phylogenomics.</title>
        <authorList>
            <person name="Vandepol N."/>
            <person name="Liber J."/>
            <person name="Desiro A."/>
            <person name="Na H."/>
            <person name="Kennedy M."/>
            <person name="Barry K."/>
            <person name="Grigoriev I.V."/>
            <person name="Miller A.N."/>
            <person name="O'Donnell K."/>
            <person name="Stajich J.E."/>
            <person name="Bonito G."/>
        </authorList>
    </citation>
    <scope>NUCLEOTIDE SEQUENCE</scope>
    <source>
        <strain evidence="5">MES-2147</strain>
    </source>
</reference>
<dbReference type="PANTHER" id="PTHR21245">
    <property type="entry name" value="HETEROGENEOUS NUCLEAR RIBONUCLEOPROTEIN"/>
    <property type="match status" value="1"/>
</dbReference>
<feature type="compositionally biased region" description="Basic and acidic residues" evidence="3">
    <location>
        <begin position="237"/>
        <end position="255"/>
    </location>
</feature>
<evidence type="ECO:0000313" key="5">
    <source>
        <dbReference type="EMBL" id="KAF9962999.1"/>
    </source>
</evidence>
<name>A0A9P6M1Q3_9FUNG</name>
<feature type="compositionally biased region" description="Polar residues" evidence="3">
    <location>
        <begin position="174"/>
        <end position="184"/>
    </location>
</feature>
<feature type="compositionally biased region" description="Polar residues" evidence="3">
    <location>
        <begin position="81"/>
        <end position="92"/>
    </location>
</feature>
<evidence type="ECO:0000259" key="4">
    <source>
        <dbReference type="PROSITE" id="PS50102"/>
    </source>
</evidence>
<dbReference type="InterPro" id="IPR012677">
    <property type="entry name" value="Nucleotide-bd_a/b_plait_sf"/>
</dbReference>
<keyword evidence="1 2" id="KW-0694">RNA-binding</keyword>
<dbReference type="AlphaFoldDB" id="A0A9P6M1Q3"/>
<dbReference type="Gene3D" id="3.30.70.330">
    <property type="match status" value="1"/>
</dbReference>
<dbReference type="GO" id="GO:0003723">
    <property type="term" value="F:RNA binding"/>
    <property type="evidence" value="ECO:0007669"/>
    <property type="project" value="UniProtKB-UniRule"/>
</dbReference>
<feature type="region of interest" description="Disordered" evidence="3">
    <location>
        <begin position="225"/>
        <end position="255"/>
    </location>
</feature>
<dbReference type="SUPFAM" id="SSF54928">
    <property type="entry name" value="RNA-binding domain, RBD"/>
    <property type="match status" value="1"/>
</dbReference>
<feature type="region of interest" description="Disordered" evidence="3">
    <location>
        <begin position="391"/>
        <end position="416"/>
    </location>
</feature>
<keyword evidence="6" id="KW-1185">Reference proteome</keyword>
<evidence type="ECO:0000313" key="6">
    <source>
        <dbReference type="Proteomes" id="UP000749646"/>
    </source>
</evidence>
<evidence type="ECO:0000256" key="2">
    <source>
        <dbReference type="PROSITE-ProRule" id="PRU00176"/>
    </source>
</evidence>
<feature type="region of interest" description="Disordered" evidence="3">
    <location>
        <begin position="438"/>
        <end position="461"/>
    </location>
</feature>
<evidence type="ECO:0000256" key="1">
    <source>
        <dbReference type="ARBA" id="ARBA00022884"/>
    </source>
</evidence>
<dbReference type="EMBL" id="JAAAHW010006335">
    <property type="protein sequence ID" value="KAF9962999.1"/>
    <property type="molecule type" value="Genomic_DNA"/>
</dbReference>
<dbReference type="Proteomes" id="UP000749646">
    <property type="component" value="Unassembled WGS sequence"/>
</dbReference>
<dbReference type="SMART" id="SM00360">
    <property type="entry name" value="RRM"/>
    <property type="match status" value="1"/>
</dbReference>
<feature type="compositionally biased region" description="Pro residues" evidence="3">
    <location>
        <begin position="402"/>
        <end position="413"/>
    </location>
</feature>
<comment type="caution">
    <text evidence="5">The sequence shown here is derived from an EMBL/GenBank/DDBJ whole genome shotgun (WGS) entry which is preliminary data.</text>
</comment>
<feature type="domain" description="RRM" evidence="4">
    <location>
        <begin position="280"/>
        <end position="352"/>
    </location>
</feature>
<dbReference type="InterPro" id="IPR035979">
    <property type="entry name" value="RBD_domain_sf"/>
</dbReference>
<evidence type="ECO:0000256" key="3">
    <source>
        <dbReference type="SAM" id="MobiDB-lite"/>
    </source>
</evidence>
<feature type="compositionally biased region" description="Polar residues" evidence="3">
    <location>
        <begin position="137"/>
        <end position="153"/>
    </location>
</feature>
<dbReference type="InterPro" id="IPR000504">
    <property type="entry name" value="RRM_dom"/>
</dbReference>
<dbReference type="PROSITE" id="PS50102">
    <property type="entry name" value="RRM"/>
    <property type="match status" value="1"/>
</dbReference>